<evidence type="ECO:0000256" key="2">
    <source>
        <dbReference type="ARBA" id="ARBA00022741"/>
    </source>
</evidence>
<gene>
    <name evidence="8" type="ORF">PVL29_017621</name>
</gene>
<evidence type="ECO:0000256" key="4">
    <source>
        <dbReference type="ARBA" id="ARBA00022840"/>
    </source>
</evidence>
<dbReference type="Gene3D" id="1.10.8.430">
    <property type="entry name" value="Helical domain of apoptotic protease-activating factors"/>
    <property type="match status" value="1"/>
</dbReference>
<feature type="domain" description="Disease resistance N-terminal" evidence="6">
    <location>
        <begin position="2"/>
        <end position="50"/>
    </location>
</feature>
<dbReference type="InterPro" id="IPR058922">
    <property type="entry name" value="WHD_DRP"/>
</dbReference>
<keyword evidence="1" id="KW-0677">Repeat</keyword>
<feature type="domain" description="Disease resistance protein winged helix" evidence="7">
    <location>
        <begin position="384"/>
        <end position="456"/>
    </location>
</feature>
<keyword evidence="9" id="KW-1185">Reference proteome</keyword>
<dbReference type="Gene3D" id="3.40.50.300">
    <property type="entry name" value="P-loop containing nucleotide triphosphate hydrolases"/>
    <property type="match status" value="1"/>
</dbReference>
<dbReference type="PRINTS" id="PR00364">
    <property type="entry name" value="DISEASERSIST"/>
</dbReference>
<evidence type="ECO:0000313" key="8">
    <source>
        <dbReference type="EMBL" id="KAJ9685658.1"/>
    </source>
</evidence>
<evidence type="ECO:0008006" key="10">
    <source>
        <dbReference type="Google" id="ProtNLM"/>
    </source>
</evidence>
<dbReference type="Gene3D" id="1.20.5.4130">
    <property type="match status" value="1"/>
</dbReference>
<keyword evidence="3" id="KW-0611">Plant defense</keyword>
<dbReference type="EMBL" id="JARBHA010000013">
    <property type="protein sequence ID" value="KAJ9685658.1"/>
    <property type="molecule type" value="Genomic_DNA"/>
</dbReference>
<evidence type="ECO:0000256" key="1">
    <source>
        <dbReference type="ARBA" id="ARBA00022737"/>
    </source>
</evidence>
<comment type="caution">
    <text evidence="8">The sequence shown here is derived from an EMBL/GenBank/DDBJ whole genome shotgun (WGS) entry which is preliminary data.</text>
</comment>
<dbReference type="InterPro" id="IPR027417">
    <property type="entry name" value="P-loop_NTPase"/>
</dbReference>
<reference evidence="8 9" key="1">
    <citation type="journal article" date="2023" name="BMC Biotechnol.">
        <title>Vitis rotundifolia cv Carlos genome sequencing.</title>
        <authorList>
            <person name="Huff M."/>
            <person name="Hulse-Kemp A."/>
            <person name="Scheffler B."/>
            <person name="Youngblood R."/>
            <person name="Simpson S."/>
            <person name="Babiker E."/>
            <person name="Staton M."/>
        </authorList>
    </citation>
    <scope>NUCLEOTIDE SEQUENCE [LARGE SCALE GENOMIC DNA]</scope>
    <source>
        <tissue evidence="8">Leaf</tissue>
    </source>
</reference>
<name>A0AA39DI20_VITRO</name>
<dbReference type="Gene3D" id="1.10.10.10">
    <property type="entry name" value="Winged helix-like DNA-binding domain superfamily/Winged helix DNA-binding domain"/>
    <property type="match status" value="1"/>
</dbReference>
<dbReference type="GO" id="GO:0043531">
    <property type="term" value="F:ADP binding"/>
    <property type="evidence" value="ECO:0007669"/>
    <property type="project" value="InterPro"/>
</dbReference>
<evidence type="ECO:0000259" key="7">
    <source>
        <dbReference type="Pfam" id="PF23559"/>
    </source>
</evidence>
<dbReference type="Pfam" id="PF23559">
    <property type="entry name" value="WHD_DRP"/>
    <property type="match status" value="1"/>
</dbReference>
<sequence>MENILMKLGSSAGQAIGLAFGLRKELAKLQETLSTIRDVLLDAEEQQGKTDDLLDDFTAYYLRQGGIARQVGDFFSSSNQVGFRRLDDIANDISRFNFIPRVTTNMRVENSGRQTHSFVLTSEIMGRDEDKRKIIKLLLQSNNEENFSAVTIVGVGSLGKTTLAQLVYNDEEVVKHFDLRLWVFVSDDFDVKILTRNIIKSATSRDVGNLELDQPTNELHESLSQKRYLLVLDDVWNEDSEKWDKLRILLKIGAKGSTIVVTTRSFKVASIIGVDSPYVLDGLNHDQSWALFKNLVFGEEQQRAHPNLLKIGEEITKMCNGVPLVIRTLGRILNSKTEESQWLSIKNNKNLMSLQDGNNISLVLKLRYDNLQSHLKHCFTYCSVFPKDYEIEKKMLIQLWMAQGYIQPSYENEQLEDVGDRYFEELLSRSMFQEIDKDESNNILSCKMHDLIHDLAQLVVKFENFILMDDVKNILERIHHVSFLGWSKGMKVLKGKSLRTLFMPSNYGYGPSVNSMVNTVILNCKCLLAFFKAYQKKSVY</sequence>
<dbReference type="FunFam" id="1.10.10.10:FF:000322">
    <property type="entry name" value="Probable disease resistance protein At1g63360"/>
    <property type="match status" value="1"/>
</dbReference>
<dbReference type="Proteomes" id="UP001168098">
    <property type="component" value="Unassembled WGS sequence"/>
</dbReference>
<dbReference type="FunFam" id="3.40.50.300:FF:001091">
    <property type="entry name" value="Probable disease resistance protein At1g61300"/>
    <property type="match status" value="1"/>
</dbReference>
<evidence type="ECO:0000259" key="5">
    <source>
        <dbReference type="Pfam" id="PF00931"/>
    </source>
</evidence>
<evidence type="ECO:0000259" key="6">
    <source>
        <dbReference type="Pfam" id="PF18052"/>
    </source>
</evidence>
<dbReference type="PANTHER" id="PTHR36766:SF40">
    <property type="entry name" value="DISEASE RESISTANCE PROTEIN RGA3"/>
    <property type="match status" value="1"/>
</dbReference>
<dbReference type="PANTHER" id="PTHR36766">
    <property type="entry name" value="PLANT BROAD-SPECTRUM MILDEW RESISTANCE PROTEIN RPW8"/>
    <property type="match status" value="1"/>
</dbReference>
<dbReference type="GO" id="GO:0006952">
    <property type="term" value="P:defense response"/>
    <property type="evidence" value="ECO:0007669"/>
    <property type="project" value="UniProtKB-KW"/>
</dbReference>
<organism evidence="8 9">
    <name type="scientific">Vitis rotundifolia</name>
    <name type="common">Muscadine grape</name>
    <dbReference type="NCBI Taxonomy" id="103349"/>
    <lineage>
        <taxon>Eukaryota</taxon>
        <taxon>Viridiplantae</taxon>
        <taxon>Streptophyta</taxon>
        <taxon>Embryophyta</taxon>
        <taxon>Tracheophyta</taxon>
        <taxon>Spermatophyta</taxon>
        <taxon>Magnoliopsida</taxon>
        <taxon>eudicotyledons</taxon>
        <taxon>Gunneridae</taxon>
        <taxon>Pentapetalae</taxon>
        <taxon>rosids</taxon>
        <taxon>Vitales</taxon>
        <taxon>Vitaceae</taxon>
        <taxon>Viteae</taxon>
        <taxon>Vitis</taxon>
    </lineage>
</organism>
<proteinExistence type="predicted"/>
<keyword evidence="2" id="KW-0547">Nucleotide-binding</keyword>
<dbReference type="InterPro" id="IPR042197">
    <property type="entry name" value="Apaf_helical"/>
</dbReference>
<dbReference type="AlphaFoldDB" id="A0AA39DI20"/>
<dbReference type="GO" id="GO:0005524">
    <property type="term" value="F:ATP binding"/>
    <property type="evidence" value="ECO:0007669"/>
    <property type="project" value="UniProtKB-KW"/>
</dbReference>
<evidence type="ECO:0000313" key="9">
    <source>
        <dbReference type="Proteomes" id="UP001168098"/>
    </source>
</evidence>
<dbReference type="Pfam" id="PF18052">
    <property type="entry name" value="Rx_N"/>
    <property type="match status" value="1"/>
</dbReference>
<dbReference type="Pfam" id="PF00931">
    <property type="entry name" value="NB-ARC"/>
    <property type="match status" value="1"/>
</dbReference>
<protein>
    <recommendedName>
        <fullName evidence="10">Disease resistance protein RGA3</fullName>
    </recommendedName>
</protein>
<keyword evidence="4" id="KW-0067">ATP-binding</keyword>
<dbReference type="InterPro" id="IPR002182">
    <property type="entry name" value="NB-ARC"/>
</dbReference>
<accession>A0AA39DI20</accession>
<dbReference type="SUPFAM" id="SSF52540">
    <property type="entry name" value="P-loop containing nucleoside triphosphate hydrolases"/>
    <property type="match status" value="1"/>
</dbReference>
<feature type="domain" description="NB-ARC" evidence="5">
    <location>
        <begin position="128"/>
        <end position="300"/>
    </location>
</feature>
<dbReference type="InterPro" id="IPR041118">
    <property type="entry name" value="Rx_N"/>
</dbReference>
<evidence type="ECO:0000256" key="3">
    <source>
        <dbReference type="ARBA" id="ARBA00022821"/>
    </source>
</evidence>
<dbReference type="InterPro" id="IPR036388">
    <property type="entry name" value="WH-like_DNA-bd_sf"/>
</dbReference>